<reference evidence="2" key="1">
    <citation type="journal article" date="2019" name="Int. J. Syst. Evol. Microbiol.">
        <title>The Global Catalogue of Microorganisms (GCM) 10K type strain sequencing project: providing services to taxonomists for standard genome sequencing and annotation.</title>
        <authorList>
            <consortium name="The Broad Institute Genomics Platform"/>
            <consortium name="The Broad Institute Genome Sequencing Center for Infectious Disease"/>
            <person name="Wu L."/>
            <person name="Ma J."/>
        </authorList>
    </citation>
    <scope>NUCLEOTIDE SEQUENCE [LARGE SCALE GENOMIC DNA]</scope>
    <source>
        <strain evidence="2">CGMCC 1.15399</strain>
    </source>
</reference>
<dbReference type="EMBL" id="JBHUCM010000044">
    <property type="protein sequence ID" value="MFD1544445.1"/>
    <property type="molecule type" value="Genomic_DNA"/>
</dbReference>
<evidence type="ECO:0000313" key="2">
    <source>
        <dbReference type="Proteomes" id="UP001597097"/>
    </source>
</evidence>
<proteinExistence type="predicted"/>
<protein>
    <recommendedName>
        <fullName evidence="3">DUF2550 family protein</fullName>
    </recommendedName>
</protein>
<organism evidence="1 2">
    <name type="scientific">Nonomuraea guangzhouensis</name>
    <dbReference type="NCBI Taxonomy" id="1291555"/>
    <lineage>
        <taxon>Bacteria</taxon>
        <taxon>Bacillati</taxon>
        <taxon>Actinomycetota</taxon>
        <taxon>Actinomycetes</taxon>
        <taxon>Streptosporangiales</taxon>
        <taxon>Streptosporangiaceae</taxon>
        <taxon>Nonomuraea</taxon>
    </lineage>
</organism>
<comment type="caution">
    <text evidence="1">The sequence shown here is derived from an EMBL/GenBank/DDBJ whole genome shotgun (WGS) entry which is preliminary data.</text>
</comment>
<keyword evidence="2" id="KW-1185">Reference proteome</keyword>
<sequence length="143" mass="15979">MDMALRALEVTAVLFAGFVMPRLMRRQAVGTRAKVEAALAIGAEVGPLRLVVAVAVREGALWQTGTFRHVEGRITWRGPYEEIDLTGASVRSWRELEKSERKEVRPYPMYVALLCVHPELDDFELTAAPDDLYVVAELLGPEK</sequence>
<dbReference type="Proteomes" id="UP001597097">
    <property type="component" value="Unassembled WGS sequence"/>
</dbReference>
<evidence type="ECO:0000313" key="1">
    <source>
        <dbReference type="EMBL" id="MFD1544445.1"/>
    </source>
</evidence>
<dbReference type="RefSeq" id="WP_219529199.1">
    <property type="nucleotide sequence ID" value="NZ_JAHKRM010000006.1"/>
</dbReference>
<gene>
    <name evidence="1" type="ORF">ACFSJ0_45895</name>
</gene>
<name>A0ABW4GNP9_9ACTN</name>
<accession>A0ABW4GNP9</accession>
<evidence type="ECO:0008006" key="3">
    <source>
        <dbReference type="Google" id="ProtNLM"/>
    </source>
</evidence>